<proteinExistence type="inferred from homology"/>
<protein>
    <recommendedName>
        <fullName evidence="8">ATP synthase subunit delta</fullName>
    </recommendedName>
    <alternativeName>
        <fullName evidence="8">ATP synthase F(1) sector subunit delta</fullName>
    </alternativeName>
    <alternativeName>
        <fullName evidence="8">F-type ATPase subunit delta</fullName>
        <shortName evidence="8">F-ATPase subunit delta</shortName>
    </alternativeName>
</protein>
<dbReference type="NCBIfam" id="TIGR01145">
    <property type="entry name" value="ATP_synt_delta"/>
    <property type="match status" value="1"/>
</dbReference>
<evidence type="ECO:0000256" key="1">
    <source>
        <dbReference type="ARBA" id="ARBA00004370"/>
    </source>
</evidence>
<evidence type="ECO:0000256" key="2">
    <source>
        <dbReference type="ARBA" id="ARBA00022448"/>
    </source>
</evidence>
<comment type="caution">
    <text evidence="9">The sequence shown here is derived from an EMBL/GenBank/DDBJ whole genome shotgun (WGS) entry which is preliminary data.</text>
</comment>
<keyword evidence="4 8" id="KW-0406">Ion transport</keyword>
<evidence type="ECO:0000256" key="8">
    <source>
        <dbReference type="HAMAP-Rule" id="MF_01416"/>
    </source>
</evidence>
<organism evidence="9 10">
    <name type="scientific">Sulfitobacter mediterraneus</name>
    <dbReference type="NCBI Taxonomy" id="83219"/>
    <lineage>
        <taxon>Bacteria</taxon>
        <taxon>Pseudomonadati</taxon>
        <taxon>Pseudomonadota</taxon>
        <taxon>Alphaproteobacteria</taxon>
        <taxon>Rhodobacterales</taxon>
        <taxon>Roseobacteraceae</taxon>
        <taxon>Sulfitobacter</taxon>
    </lineage>
</organism>
<keyword evidence="10" id="KW-1185">Reference proteome</keyword>
<dbReference type="STRING" id="83219.PM02_11455"/>
<name>A0A061STS2_9RHOB</name>
<dbReference type="Pfam" id="PF00213">
    <property type="entry name" value="OSCP"/>
    <property type="match status" value="1"/>
</dbReference>
<dbReference type="SUPFAM" id="SSF47928">
    <property type="entry name" value="N-terminal domain of the delta subunit of the F1F0-ATP synthase"/>
    <property type="match status" value="1"/>
</dbReference>
<keyword evidence="2 8" id="KW-0813">Transport</keyword>
<dbReference type="EMBL" id="JEMU01000008">
    <property type="protein sequence ID" value="KAJ03068.1"/>
    <property type="molecule type" value="Genomic_DNA"/>
</dbReference>
<dbReference type="GO" id="GO:0045259">
    <property type="term" value="C:proton-transporting ATP synthase complex"/>
    <property type="evidence" value="ECO:0007669"/>
    <property type="project" value="UniProtKB-KW"/>
</dbReference>
<evidence type="ECO:0000256" key="4">
    <source>
        <dbReference type="ARBA" id="ARBA00023065"/>
    </source>
</evidence>
<dbReference type="NCBIfam" id="NF004402">
    <property type="entry name" value="PRK05758.2-2"/>
    <property type="match status" value="1"/>
</dbReference>
<keyword evidence="3 8" id="KW-0375">Hydrogen ion transport</keyword>
<keyword evidence="5 8" id="KW-0472">Membrane</keyword>
<evidence type="ECO:0000256" key="5">
    <source>
        <dbReference type="ARBA" id="ARBA00023136"/>
    </source>
</evidence>
<dbReference type="eggNOG" id="COG0712">
    <property type="taxonomic scope" value="Bacteria"/>
</dbReference>
<dbReference type="NCBIfam" id="NF004406">
    <property type="entry name" value="PRK05758.3-2"/>
    <property type="match status" value="1"/>
</dbReference>
<evidence type="ECO:0000313" key="9">
    <source>
        <dbReference type="EMBL" id="KAJ03068.1"/>
    </source>
</evidence>
<comment type="function">
    <text evidence="8">This protein is part of the stalk that links CF(0) to CF(1). It either transmits conformational changes from CF(0) to CF(1) or is implicated in proton conduction.</text>
</comment>
<comment type="similarity">
    <text evidence="8">Belongs to the ATPase delta chain family.</text>
</comment>
<dbReference type="PANTHER" id="PTHR11910">
    <property type="entry name" value="ATP SYNTHASE DELTA CHAIN"/>
    <property type="match status" value="1"/>
</dbReference>
<dbReference type="InterPro" id="IPR000711">
    <property type="entry name" value="ATPase_OSCP/dsu"/>
</dbReference>
<dbReference type="GO" id="GO:0005886">
    <property type="term" value="C:plasma membrane"/>
    <property type="evidence" value="ECO:0007669"/>
    <property type="project" value="UniProtKB-SubCell"/>
</dbReference>
<evidence type="ECO:0000256" key="7">
    <source>
        <dbReference type="ARBA" id="ARBA00023310"/>
    </source>
</evidence>
<sequence length="188" mass="20217">MDVSETASISTGIAQRYAAAVYDLAKETKKVKAIETDLEGLSAALADSEDFRNLIHSPIYSRDEQANAISALAKKMKLSPMMGNMLALMAQKRRLFVLPQLVKTLRDLIAADKGEITAEVTSAKALTKTQSDKLAKSLKATTGKTVTLQTTVDETLIGGLVVKVGSKMIDTSIRSKLNSLQNAMKEVG</sequence>
<dbReference type="HAMAP" id="MF_01416">
    <property type="entry name" value="ATP_synth_delta_bact"/>
    <property type="match status" value="1"/>
</dbReference>
<dbReference type="InterPro" id="IPR026015">
    <property type="entry name" value="ATP_synth_OSCP/delta_N_sf"/>
</dbReference>
<accession>A0A061STS2</accession>
<comment type="function">
    <text evidence="8">F(1)F(0) ATP synthase produces ATP from ADP in the presence of a proton or sodium gradient. F-type ATPases consist of two structural domains, F(1) containing the extramembraneous catalytic core and F(0) containing the membrane proton channel, linked together by a central stalk and a peripheral stalk. During catalysis, ATP synthesis in the catalytic domain of F(1) is coupled via a rotary mechanism of the central stalk subunits to proton translocation.</text>
</comment>
<dbReference type="Gene3D" id="1.10.520.20">
    <property type="entry name" value="N-terminal domain of the delta subunit of the F1F0-ATP synthase"/>
    <property type="match status" value="1"/>
</dbReference>
<comment type="subcellular location">
    <subcellularLocation>
        <location evidence="8">Cell membrane</location>
        <topology evidence="8">Peripheral membrane protein</topology>
    </subcellularLocation>
    <subcellularLocation>
        <location evidence="1">Membrane</location>
    </subcellularLocation>
</comment>
<keyword evidence="6 8" id="KW-0139">CF(1)</keyword>
<dbReference type="InterPro" id="IPR020781">
    <property type="entry name" value="ATPase_OSCP/d_CS"/>
</dbReference>
<dbReference type="AlphaFoldDB" id="A0A061STS2"/>
<gene>
    <name evidence="8" type="primary">atpH</name>
    <name evidence="9" type="ORF">PM02_11455</name>
</gene>
<evidence type="ECO:0000256" key="3">
    <source>
        <dbReference type="ARBA" id="ARBA00022781"/>
    </source>
</evidence>
<dbReference type="PRINTS" id="PR00125">
    <property type="entry name" value="ATPASEDELTA"/>
</dbReference>
<evidence type="ECO:0000313" key="10">
    <source>
        <dbReference type="Proteomes" id="UP000027337"/>
    </source>
</evidence>
<evidence type="ECO:0000256" key="6">
    <source>
        <dbReference type="ARBA" id="ARBA00023196"/>
    </source>
</evidence>
<dbReference type="Proteomes" id="UP000027337">
    <property type="component" value="Unassembled WGS sequence"/>
</dbReference>
<reference evidence="9 10" key="1">
    <citation type="journal article" date="2014" name="Genome Announc.">
        <title>Draft Genome Sequences of Two Isolates of the Roseobacter Group, Sulfitobacter sp. Strains 3SOLIMAR09 and 1FIGIMAR09, from Harbors of Mallorca Island (Mediterranean Sea).</title>
        <authorList>
            <person name="Mas-Llado M."/>
            <person name="Pina-Villalonga J.M."/>
            <person name="Brunet-Galmes I."/>
            <person name="Nogales B."/>
            <person name="Bosch R."/>
        </authorList>
    </citation>
    <scope>NUCLEOTIDE SEQUENCE [LARGE SCALE GENOMIC DNA]</scope>
    <source>
        <strain evidence="9 10">1FIGIMAR09</strain>
    </source>
</reference>
<dbReference type="PROSITE" id="PS00389">
    <property type="entry name" value="ATPASE_DELTA"/>
    <property type="match status" value="1"/>
</dbReference>
<keyword evidence="8" id="KW-1003">Cell membrane</keyword>
<keyword evidence="7 8" id="KW-0066">ATP synthesis</keyword>
<dbReference type="GO" id="GO:0046933">
    <property type="term" value="F:proton-transporting ATP synthase activity, rotational mechanism"/>
    <property type="evidence" value="ECO:0007669"/>
    <property type="project" value="UniProtKB-UniRule"/>
</dbReference>